<evidence type="ECO:0000313" key="2">
    <source>
        <dbReference type="Proteomes" id="UP000008177"/>
    </source>
</evidence>
<dbReference type="Proteomes" id="UP000008177">
    <property type="component" value="Unplaced contigs"/>
</dbReference>
<name>G2YPE2_BOTF4</name>
<dbReference type="AlphaFoldDB" id="G2YPE2"/>
<protein>
    <submittedName>
        <fullName evidence="1">Uncharacterized protein</fullName>
    </submittedName>
</protein>
<organism evidence="1 2">
    <name type="scientific">Botryotinia fuckeliana (strain T4)</name>
    <name type="common">Noble rot fungus</name>
    <name type="synonym">Botrytis cinerea</name>
    <dbReference type="NCBI Taxonomy" id="999810"/>
    <lineage>
        <taxon>Eukaryota</taxon>
        <taxon>Fungi</taxon>
        <taxon>Dikarya</taxon>
        <taxon>Ascomycota</taxon>
        <taxon>Pezizomycotina</taxon>
        <taxon>Leotiomycetes</taxon>
        <taxon>Helotiales</taxon>
        <taxon>Sclerotiniaceae</taxon>
        <taxon>Botrytis</taxon>
    </lineage>
</organism>
<dbReference type="HOGENOM" id="CLU_3087014_0_0_1"/>
<proteinExistence type="predicted"/>
<evidence type="ECO:0000313" key="1">
    <source>
        <dbReference type="EMBL" id="CCD53490.1"/>
    </source>
</evidence>
<dbReference type="InParanoid" id="G2YPE2"/>
<dbReference type="EMBL" id="FQ790347">
    <property type="protein sequence ID" value="CCD53490.1"/>
    <property type="molecule type" value="Genomic_DNA"/>
</dbReference>
<reference evidence="2" key="1">
    <citation type="journal article" date="2011" name="PLoS Genet.">
        <title>Genomic analysis of the necrotrophic fungal pathogens Sclerotinia sclerotiorum and Botrytis cinerea.</title>
        <authorList>
            <person name="Amselem J."/>
            <person name="Cuomo C.A."/>
            <person name="van Kan J.A."/>
            <person name="Viaud M."/>
            <person name="Benito E.P."/>
            <person name="Couloux A."/>
            <person name="Coutinho P.M."/>
            <person name="de Vries R.P."/>
            <person name="Dyer P.S."/>
            <person name="Fillinger S."/>
            <person name="Fournier E."/>
            <person name="Gout L."/>
            <person name="Hahn M."/>
            <person name="Kohn L."/>
            <person name="Lapalu N."/>
            <person name="Plummer K.M."/>
            <person name="Pradier J.M."/>
            <person name="Quevillon E."/>
            <person name="Sharon A."/>
            <person name="Simon A."/>
            <person name="ten Have A."/>
            <person name="Tudzynski B."/>
            <person name="Tudzynski P."/>
            <person name="Wincker P."/>
            <person name="Andrew M."/>
            <person name="Anthouard V."/>
            <person name="Beever R.E."/>
            <person name="Beffa R."/>
            <person name="Benoit I."/>
            <person name="Bouzid O."/>
            <person name="Brault B."/>
            <person name="Chen Z."/>
            <person name="Choquer M."/>
            <person name="Collemare J."/>
            <person name="Cotton P."/>
            <person name="Danchin E.G."/>
            <person name="Da Silva C."/>
            <person name="Gautier A."/>
            <person name="Giraud C."/>
            <person name="Giraud T."/>
            <person name="Gonzalez C."/>
            <person name="Grossetete S."/>
            <person name="Guldener U."/>
            <person name="Henrissat B."/>
            <person name="Howlett B.J."/>
            <person name="Kodira C."/>
            <person name="Kretschmer M."/>
            <person name="Lappartient A."/>
            <person name="Leroch M."/>
            <person name="Levis C."/>
            <person name="Mauceli E."/>
            <person name="Neuveglise C."/>
            <person name="Oeser B."/>
            <person name="Pearson M."/>
            <person name="Poulain J."/>
            <person name="Poussereau N."/>
            <person name="Quesneville H."/>
            <person name="Rascle C."/>
            <person name="Schumacher J."/>
            <person name="Segurens B."/>
            <person name="Sexton A."/>
            <person name="Silva E."/>
            <person name="Sirven C."/>
            <person name="Soanes D.M."/>
            <person name="Talbot N.J."/>
            <person name="Templeton M."/>
            <person name="Yandava C."/>
            <person name="Yarden O."/>
            <person name="Zeng Q."/>
            <person name="Rollins J.A."/>
            <person name="Lebrun M.H."/>
            <person name="Dickman M."/>
        </authorList>
    </citation>
    <scope>NUCLEOTIDE SEQUENCE [LARGE SCALE GENOMIC DNA]</scope>
    <source>
        <strain evidence="2">T4</strain>
    </source>
</reference>
<sequence length="52" mass="5734">MEKPIPDSRLESALYGKQHCSANRRNATLRKAFMVGRPIADSFGGTPQTSQI</sequence>
<gene>
    <name evidence="1" type="ORF">BofuT4_P135350.1</name>
</gene>
<accession>G2YPE2</accession>